<evidence type="ECO:0000313" key="3">
    <source>
        <dbReference type="EMBL" id="CBZ30466.1"/>
    </source>
</evidence>
<dbReference type="RefSeq" id="XP_003878913.1">
    <property type="nucleotide sequence ID" value="XM_003878864.1"/>
</dbReference>
<feature type="compositionally biased region" description="Polar residues" evidence="1">
    <location>
        <begin position="189"/>
        <end position="206"/>
    </location>
</feature>
<feature type="region of interest" description="Disordered" evidence="1">
    <location>
        <begin position="788"/>
        <end position="1010"/>
    </location>
</feature>
<dbReference type="VEuPathDB" id="TriTrypDB:LmxM.33.3570"/>
<dbReference type="GeneID" id="13452521"/>
<dbReference type="AlphaFoldDB" id="E9B5E6"/>
<reference evidence="3 4" key="1">
    <citation type="journal article" date="2011" name="Genome Res.">
        <title>Chromosome and gene copy number variation allow major structural change between species and strains of Leishmania.</title>
        <authorList>
            <person name="Rogers M.B."/>
            <person name="Hilley J.D."/>
            <person name="Dickens N.J."/>
            <person name="Wilkes J."/>
            <person name="Bates P.A."/>
            <person name="Depledge D.P."/>
            <person name="Harris D."/>
            <person name="Her Y."/>
            <person name="Herzyk P."/>
            <person name="Imamura H."/>
            <person name="Otto T.D."/>
            <person name="Sanders M."/>
            <person name="Seeger K."/>
            <person name="Dujardin J.C."/>
            <person name="Berriman M."/>
            <person name="Smith D.F."/>
            <person name="Hertz-Fowler C."/>
            <person name="Mottram J.C."/>
        </authorList>
    </citation>
    <scope>NUCLEOTIDE SEQUENCE [LARGE SCALE GENOMIC DNA]</scope>
    <source>
        <strain evidence="3 4">MHOM/GT/2001/U1103</strain>
    </source>
</reference>
<dbReference type="CDD" id="cd22265">
    <property type="entry name" value="UDM1_RNF168"/>
    <property type="match status" value="1"/>
</dbReference>
<protein>
    <recommendedName>
        <fullName evidence="5">Kinetoplast-associated protein-like protein</fullName>
    </recommendedName>
</protein>
<feature type="region of interest" description="Disordered" evidence="1">
    <location>
        <begin position="322"/>
        <end position="452"/>
    </location>
</feature>
<dbReference type="OrthoDB" id="268013at2759"/>
<dbReference type="OMA" id="QQCRFRH"/>
<organism evidence="3 4">
    <name type="scientific">Leishmania mexicana (strain MHOM/GT/2001/U1103)</name>
    <dbReference type="NCBI Taxonomy" id="929439"/>
    <lineage>
        <taxon>Eukaryota</taxon>
        <taxon>Discoba</taxon>
        <taxon>Euglenozoa</taxon>
        <taxon>Kinetoplastea</taxon>
        <taxon>Metakinetoplastina</taxon>
        <taxon>Trypanosomatida</taxon>
        <taxon>Trypanosomatidae</taxon>
        <taxon>Leishmaniinae</taxon>
        <taxon>Leishmania</taxon>
    </lineage>
</organism>
<feature type="compositionally biased region" description="Basic and acidic residues" evidence="1">
    <location>
        <begin position="322"/>
        <end position="447"/>
    </location>
</feature>
<feature type="chain" id="PRO_5003233443" description="Kinetoplast-associated protein-like protein" evidence="2">
    <location>
        <begin position="39"/>
        <end position="1010"/>
    </location>
</feature>
<feature type="compositionally biased region" description="Basic and acidic residues" evidence="1">
    <location>
        <begin position="289"/>
        <end position="303"/>
    </location>
</feature>
<feature type="compositionally biased region" description="Polar residues" evidence="1">
    <location>
        <begin position="869"/>
        <end position="879"/>
    </location>
</feature>
<keyword evidence="2" id="KW-0732">Signal</keyword>
<dbReference type="EMBL" id="FR799586">
    <property type="protein sequence ID" value="CBZ30466.1"/>
    <property type="molecule type" value="Genomic_DNA"/>
</dbReference>
<feature type="compositionally biased region" description="Low complexity" evidence="1">
    <location>
        <begin position="643"/>
        <end position="666"/>
    </location>
</feature>
<feature type="region of interest" description="Disordered" evidence="1">
    <location>
        <begin position="125"/>
        <end position="308"/>
    </location>
</feature>
<name>E9B5E6_LEIMU</name>
<proteinExistence type="predicted"/>
<evidence type="ECO:0008006" key="5">
    <source>
        <dbReference type="Google" id="ProtNLM"/>
    </source>
</evidence>
<feature type="signal peptide" evidence="2">
    <location>
        <begin position="1"/>
        <end position="38"/>
    </location>
</feature>
<feature type="compositionally biased region" description="Basic and acidic residues" evidence="1">
    <location>
        <begin position="212"/>
        <end position="225"/>
    </location>
</feature>
<feature type="region of interest" description="Disordered" evidence="1">
    <location>
        <begin position="643"/>
        <end position="723"/>
    </location>
</feature>
<dbReference type="KEGG" id="lmi:LMXM_33_3570"/>
<feature type="compositionally biased region" description="Basic and acidic residues" evidence="1">
    <location>
        <begin position="125"/>
        <end position="158"/>
    </location>
</feature>
<evidence type="ECO:0000313" key="4">
    <source>
        <dbReference type="Proteomes" id="UP000007259"/>
    </source>
</evidence>
<accession>E9B5E6</accession>
<evidence type="ECO:0000256" key="2">
    <source>
        <dbReference type="SAM" id="SignalP"/>
    </source>
</evidence>
<feature type="compositionally biased region" description="Polar residues" evidence="1">
    <location>
        <begin position="946"/>
        <end position="958"/>
    </location>
</feature>
<evidence type="ECO:0000256" key="1">
    <source>
        <dbReference type="SAM" id="MobiDB-lite"/>
    </source>
</evidence>
<dbReference type="Proteomes" id="UP000007259">
    <property type="component" value="Chromosome 33"/>
</dbReference>
<keyword evidence="4" id="KW-1185">Reference proteome</keyword>
<feature type="compositionally biased region" description="Basic and acidic residues" evidence="1">
    <location>
        <begin position="252"/>
        <end position="269"/>
    </location>
</feature>
<sequence>MPAVTLAQQCRFRHVLTCVCLIVLLGLLLGSSPTLVTAKDEPTRDGIVPLPEGAQQAEFELAIPVPVAAYVDPVGPSERPREAVVEVSVEVPLDDGAVAEHDVLGTPQADADAADAEGQSVIEETRVAEASREAVETRRDVQAEREDDRRFEENEKVAAEAQGPSEEAAAQRAVETQMPFEAAMKEGSFPSTTRLSTEENGAQPSGSGAFHSADRAEEAAAHDSEQSPPPVDSVMEVEPSSSPGAATLDTHLSMEEVGKNMAEATKRAEAQIAAEVQQTDKAPHLKMRKAAEASKTEEAKQLEETGVAQELEKAEQVRIAEEAARQAEAERQAEATLRAEEARKDEEERLAEERRKVEEARQAQEAQRAEETRLAEEARQAQEAQRAEETRLAEEARQAQEAQRAEETRLAEEARLAQERRLAAEAQRAQEEARIAETRRAEKKRQADAAAASALQRRKVAAEAQSRLNSERKKALAKIDDERARFQTAAAELTTQQEEEKSSAARREKAVAAELQKTMEKKLEALQHDLVTLGHVSVTLRDRVSELLRSSTSLTQVQEDVQVLDGMVVKAGETLDSIREATDSLADAARAAVGHQKDAPATTAQKITLLAKQKMELETAHDAAIQHLLARLQILDSQLAGMAEPTETEEAAVAGPAEAAEGTATPPLSPVTAAAVGKPKEVAPLPSEAPRPVGTSTIAPAPSAPRAEPWVNSPRHAEESPNRYRRELIETPANQAGEEGYSEDSYEVHLREGGAPCKVNRHMEIVGTAVVITIAATVQTLRWCRSGCRGGEEEDEETSKDVTPELQARETSSASPHKSLPQSGGPLQQRPQASPPSTFPPQGANATPDRGGMESPSRWESGSIAPPSQRGTPSASSEQMRLLAEKGDTLSPTPVPRHHSDGFPLGAPVPGKPGVTRRPPHGTSPLDTARAPPPPPGATSPFTPSRNETLGMSPTPVQRQLPLPGGQFGDPSPPPLSGHPPMAGTPLQMHRRRNNGDDFELHNPFLSRWS</sequence>
<gene>
    <name evidence="3" type="ORF">LMXM_33_3570</name>
</gene>
<dbReference type="PhylomeDB" id="E9B5E6"/>
<feature type="compositionally biased region" description="Polar residues" evidence="1">
    <location>
        <begin position="809"/>
        <end position="832"/>
    </location>
</feature>